<accession>A0A1I7ZS30</accession>
<keyword evidence="2" id="KW-1185">Reference proteome</keyword>
<evidence type="ECO:0000313" key="2">
    <source>
        <dbReference type="Proteomes" id="UP000095287"/>
    </source>
</evidence>
<sequence length="74" mass="8338">MCGPSIPFVLLLLIPYSTATVFSNSLQRCEDHCVDRNLNYRIKIPSPESSVTRVATLFVHGVVFRIGKAIRELF</sequence>
<evidence type="ECO:0000256" key="1">
    <source>
        <dbReference type="SAM" id="SignalP"/>
    </source>
</evidence>
<name>A0A1I7ZS30_9BILA</name>
<feature type="chain" id="PRO_5009313826" evidence="1">
    <location>
        <begin position="20"/>
        <end position="74"/>
    </location>
</feature>
<dbReference type="Proteomes" id="UP000095287">
    <property type="component" value="Unplaced"/>
</dbReference>
<reference evidence="3" key="1">
    <citation type="submission" date="2016-11" db="UniProtKB">
        <authorList>
            <consortium name="WormBaseParasite"/>
        </authorList>
    </citation>
    <scope>IDENTIFICATION</scope>
</reference>
<dbReference type="AlphaFoldDB" id="A0A1I7ZS30"/>
<organism evidence="2 3">
    <name type="scientific">Steinernema glaseri</name>
    <dbReference type="NCBI Taxonomy" id="37863"/>
    <lineage>
        <taxon>Eukaryota</taxon>
        <taxon>Metazoa</taxon>
        <taxon>Ecdysozoa</taxon>
        <taxon>Nematoda</taxon>
        <taxon>Chromadorea</taxon>
        <taxon>Rhabditida</taxon>
        <taxon>Tylenchina</taxon>
        <taxon>Panagrolaimomorpha</taxon>
        <taxon>Strongyloidoidea</taxon>
        <taxon>Steinernematidae</taxon>
        <taxon>Steinernema</taxon>
    </lineage>
</organism>
<proteinExistence type="predicted"/>
<keyword evidence="1" id="KW-0732">Signal</keyword>
<feature type="signal peptide" evidence="1">
    <location>
        <begin position="1"/>
        <end position="19"/>
    </location>
</feature>
<dbReference type="WBParaSite" id="L893_g29046.t1">
    <property type="protein sequence ID" value="L893_g29046.t1"/>
    <property type="gene ID" value="L893_g29046"/>
</dbReference>
<evidence type="ECO:0000313" key="3">
    <source>
        <dbReference type="WBParaSite" id="L893_g29046.t1"/>
    </source>
</evidence>
<protein>
    <submittedName>
        <fullName evidence="3">Secreted protein</fullName>
    </submittedName>
</protein>